<reference evidence="1 2" key="1">
    <citation type="journal article" date="2022" name="New Phytol.">
        <title>Ecological generalism drives hyperdiversity of secondary metabolite gene clusters in xylarialean endophytes.</title>
        <authorList>
            <person name="Franco M.E.E."/>
            <person name="Wisecaver J.H."/>
            <person name="Arnold A.E."/>
            <person name="Ju Y.M."/>
            <person name="Slot J.C."/>
            <person name="Ahrendt S."/>
            <person name="Moore L.P."/>
            <person name="Eastman K.E."/>
            <person name="Scott K."/>
            <person name="Konkel Z."/>
            <person name="Mondo S.J."/>
            <person name="Kuo A."/>
            <person name="Hayes R.D."/>
            <person name="Haridas S."/>
            <person name="Andreopoulos B."/>
            <person name="Riley R."/>
            <person name="LaButti K."/>
            <person name="Pangilinan J."/>
            <person name="Lipzen A."/>
            <person name="Amirebrahimi M."/>
            <person name="Yan J."/>
            <person name="Adam C."/>
            <person name="Keymanesh K."/>
            <person name="Ng V."/>
            <person name="Louie K."/>
            <person name="Northen T."/>
            <person name="Drula E."/>
            <person name="Henrissat B."/>
            <person name="Hsieh H.M."/>
            <person name="Youens-Clark K."/>
            <person name="Lutzoni F."/>
            <person name="Miadlikowska J."/>
            <person name="Eastwood D.C."/>
            <person name="Hamelin R.C."/>
            <person name="Grigoriev I.V."/>
            <person name="U'Ren J.M."/>
        </authorList>
    </citation>
    <scope>NUCLEOTIDE SEQUENCE [LARGE SCALE GENOMIC DNA]</scope>
    <source>
        <strain evidence="1 2">ER1909</strain>
    </source>
</reference>
<protein>
    <submittedName>
        <fullName evidence="1">Uncharacterized protein</fullName>
    </submittedName>
</protein>
<proteinExistence type="predicted"/>
<keyword evidence="2" id="KW-1185">Reference proteome</keyword>
<evidence type="ECO:0000313" key="1">
    <source>
        <dbReference type="EMBL" id="KAI6089654.1"/>
    </source>
</evidence>
<accession>A0ACC0DAL0</accession>
<gene>
    <name evidence="1" type="ORF">F4821DRAFT_230636</name>
</gene>
<comment type="caution">
    <text evidence="1">The sequence shown here is derived from an EMBL/GenBank/DDBJ whole genome shotgun (WGS) entry which is preliminary data.</text>
</comment>
<organism evidence="1 2">
    <name type="scientific">Hypoxylon rubiginosum</name>
    <dbReference type="NCBI Taxonomy" id="110542"/>
    <lineage>
        <taxon>Eukaryota</taxon>
        <taxon>Fungi</taxon>
        <taxon>Dikarya</taxon>
        <taxon>Ascomycota</taxon>
        <taxon>Pezizomycotina</taxon>
        <taxon>Sordariomycetes</taxon>
        <taxon>Xylariomycetidae</taxon>
        <taxon>Xylariales</taxon>
        <taxon>Hypoxylaceae</taxon>
        <taxon>Hypoxylon</taxon>
    </lineage>
</organism>
<sequence length="218" mass="24728">MATIIASHQHWEAKAGLLESIYSIRLGHCGTIYRWKSKCTIAFNVDRRSFSDDSYATYAIECLEAAAHLWNEGDVGVQFERVADHERATFRLVYEHQHGATIAKAFPPNAVAYGQPRLIVFPASIGQTGYCDNLVGVFCHELGHVLGLRHEHKEDAPSVLWGEANPLSVMNYFNDPKQFKIDDNDLKEVRDFYAYRGTHWMGLSIVDVDFVDFDPPSY</sequence>
<dbReference type="EMBL" id="MU394294">
    <property type="protein sequence ID" value="KAI6089654.1"/>
    <property type="molecule type" value="Genomic_DNA"/>
</dbReference>
<dbReference type="Proteomes" id="UP001497680">
    <property type="component" value="Unassembled WGS sequence"/>
</dbReference>
<evidence type="ECO:0000313" key="2">
    <source>
        <dbReference type="Proteomes" id="UP001497680"/>
    </source>
</evidence>
<name>A0ACC0DAL0_9PEZI</name>